<evidence type="ECO:0000313" key="9">
    <source>
        <dbReference type="EMBL" id="BDI30885.1"/>
    </source>
</evidence>
<dbReference type="HAMAP" id="MF_00248">
    <property type="entry name" value="HslV"/>
    <property type="match status" value="1"/>
</dbReference>
<evidence type="ECO:0000313" key="10">
    <source>
        <dbReference type="Proteomes" id="UP000287394"/>
    </source>
</evidence>
<dbReference type="PROSITE" id="PS51476">
    <property type="entry name" value="PROTEASOME_BETA_2"/>
    <property type="match status" value="1"/>
</dbReference>
<comment type="catalytic activity">
    <reaction evidence="8">
        <text>ATP-dependent cleavage of peptide bonds with broad specificity.</text>
        <dbReference type="EC" id="3.4.25.2"/>
    </reaction>
</comment>
<dbReference type="Pfam" id="PF00227">
    <property type="entry name" value="Proteasome"/>
    <property type="match status" value="1"/>
</dbReference>
<dbReference type="AlphaFoldDB" id="A0A402CT24"/>
<keyword evidence="4 8" id="KW-0645">Protease</keyword>
<reference evidence="9 10" key="1">
    <citation type="journal article" date="2019" name="Int. J. Syst. Evol. Microbiol.">
        <title>Capsulimonas corticalis gen. nov., sp. nov., an aerobic capsulated bacterium, of a novel bacterial order, Capsulimonadales ord. nov., of the class Armatimonadia of the phylum Armatimonadetes.</title>
        <authorList>
            <person name="Li J."/>
            <person name="Kudo C."/>
            <person name="Tonouchi A."/>
        </authorList>
    </citation>
    <scope>NUCLEOTIDE SEQUENCE [LARGE SCALE GENOMIC DNA]</scope>
    <source>
        <strain evidence="9 10">AX-7</strain>
    </source>
</reference>
<keyword evidence="8" id="KW-0021">Allosteric enzyme</keyword>
<dbReference type="NCBIfam" id="TIGR03692">
    <property type="entry name" value="ATP_dep_HslV"/>
    <property type="match status" value="1"/>
</dbReference>
<dbReference type="InterPro" id="IPR029055">
    <property type="entry name" value="Ntn_hydrolases_N"/>
</dbReference>
<dbReference type="InterPro" id="IPR023333">
    <property type="entry name" value="Proteasome_suB-type"/>
</dbReference>
<dbReference type="InterPro" id="IPR022281">
    <property type="entry name" value="ATP-dep_Prtase_HsIV_su"/>
</dbReference>
<dbReference type="CDD" id="cd01913">
    <property type="entry name" value="protease_HslV"/>
    <property type="match status" value="1"/>
</dbReference>
<evidence type="ECO:0000256" key="6">
    <source>
        <dbReference type="ARBA" id="ARBA00022801"/>
    </source>
</evidence>
<feature type="binding site" evidence="8">
    <location>
        <position position="169"/>
    </location>
    <ligand>
        <name>Na(+)</name>
        <dbReference type="ChEBI" id="CHEBI:29101"/>
    </ligand>
</feature>
<dbReference type="GO" id="GO:0051603">
    <property type="term" value="P:proteolysis involved in protein catabolic process"/>
    <property type="evidence" value="ECO:0007669"/>
    <property type="project" value="InterPro"/>
</dbReference>
<dbReference type="GO" id="GO:0004298">
    <property type="term" value="F:threonine-type endopeptidase activity"/>
    <property type="evidence" value="ECO:0007669"/>
    <property type="project" value="UniProtKB-KW"/>
</dbReference>
<keyword evidence="5 8" id="KW-0479">Metal-binding</keyword>
<dbReference type="SUPFAM" id="SSF56235">
    <property type="entry name" value="N-terminal nucleophile aminohydrolases (Ntn hydrolases)"/>
    <property type="match status" value="1"/>
</dbReference>
<name>A0A402CT24_9BACT</name>
<gene>
    <name evidence="8 9" type="primary">hslV</name>
    <name evidence="9" type="ORF">CCAX7_29360</name>
</gene>
<evidence type="ECO:0000256" key="8">
    <source>
        <dbReference type="HAMAP-Rule" id="MF_00248"/>
    </source>
</evidence>
<comment type="function">
    <text evidence="8">Protease subunit of a proteasome-like degradation complex believed to be a general protein degrading machinery.</text>
</comment>
<keyword evidence="8" id="KW-0888">Threonine protease</keyword>
<dbReference type="GO" id="GO:0005839">
    <property type="term" value="C:proteasome core complex"/>
    <property type="evidence" value="ECO:0007669"/>
    <property type="project" value="InterPro"/>
</dbReference>
<comment type="activity regulation">
    <text evidence="8">Allosterically activated by HslU binding.</text>
</comment>
<protein>
    <recommendedName>
        <fullName evidence="8">ATP-dependent protease subunit HslV</fullName>
        <ecNumber evidence="8">3.4.25.2</ecNumber>
    </recommendedName>
</protein>
<dbReference type="Proteomes" id="UP000287394">
    <property type="component" value="Chromosome"/>
</dbReference>
<dbReference type="FunCoup" id="A0A402CT24">
    <property type="interactions" value="86"/>
</dbReference>
<keyword evidence="10" id="KW-1185">Reference proteome</keyword>
<dbReference type="GO" id="GO:0009376">
    <property type="term" value="C:HslUV protease complex"/>
    <property type="evidence" value="ECO:0007669"/>
    <property type="project" value="UniProtKB-UniRule"/>
</dbReference>
<evidence type="ECO:0000256" key="7">
    <source>
        <dbReference type="ARBA" id="ARBA00023053"/>
    </source>
</evidence>
<feature type="active site" evidence="8">
    <location>
        <position position="8"/>
    </location>
</feature>
<evidence type="ECO:0000256" key="4">
    <source>
        <dbReference type="ARBA" id="ARBA00022670"/>
    </source>
</evidence>
<feature type="binding site" evidence="8">
    <location>
        <position position="166"/>
    </location>
    <ligand>
        <name>Na(+)</name>
        <dbReference type="ChEBI" id="CHEBI:29101"/>
    </ligand>
</feature>
<evidence type="ECO:0000256" key="2">
    <source>
        <dbReference type="ARBA" id="ARBA00006053"/>
    </source>
</evidence>
<dbReference type="NCBIfam" id="NF003964">
    <property type="entry name" value="PRK05456.1"/>
    <property type="match status" value="1"/>
</dbReference>
<dbReference type="PIRSF" id="PIRSF039093">
    <property type="entry name" value="HslV"/>
    <property type="match status" value="1"/>
</dbReference>
<evidence type="ECO:0000256" key="3">
    <source>
        <dbReference type="ARBA" id="ARBA00022490"/>
    </source>
</evidence>
<comment type="subunit">
    <text evidence="8">A double ring-shaped homohexamer of HslV is capped on each side by a ring-shaped HslU homohexamer. The assembly of the HslU/HslV complex is dependent on binding of ATP.</text>
</comment>
<keyword evidence="6 8" id="KW-0378">Hydrolase</keyword>
<dbReference type="PANTHER" id="PTHR32194">
    <property type="entry name" value="METALLOPROTEASE TLDD"/>
    <property type="match status" value="1"/>
</dbReference>
<keyword evidence="7 8" id="KW-0915">Sodium</keyword>
<comment type="similarity">
    <text evidence="2 8">Belongs to the peptidase T1B family. HslV subfamily.</text>
</comment>
<dbReference type="InterPro" id="IPR001353">
    <property type="entry name" value="Proteasome_sua/b"/>
</dbReference>
<dbReference type="EC" id="3.4.25.2" evidence="8"/>
<dbReference type="PANTHER" id="PTHR32194:SF0">
    <property type="entry name" value="ATP-DEPENDENT PROTEASE SUBUNIT HSLV"/>
    <property type="match status" value="1"/>
</dbReference>
<keyword evidence="3 8" id="KW-0963">Cytoplasm</keyword>
<evidence type="ECO:0000256" key="1">
    <source>
        <dbReference type="ARBA" id="ARBA00004496"/>
    </source>
</evidence>
<sequence>MEVKMHATTIVGVKRNGKVAIAGDGQVTLDKTVMKNTAKKIRRLYNGKILTGFAGSAADAQALADRFEAILEGVNGNLRRAVIDFAKEWRSDRVLRRFEALMIVADPEYLLVISGDGNVLETDDGIAAIGSGGPYAQAAAKALLENTDLSAREIAEKALRVASEICIYTNGNISVDEL</sequence>
<dbReference type="Gene3D" id="3.60.20.10">
    <property type="entry name" value="Glutamine Phosphoribosylpyrophosphate, subunit 1, domain 1"/>
    <property type="match status" value="1"/>
</dbReference>
<proteinExistence type="inferred from homology"/>
<accession>A0A402CT24</accession>
<dbReference type="KEGG" id="ccot:CCAX7_29360"/>
<dbReference type="EMBL" id="AP025739">
    <property type="protein sequence ID" value="BDI30885.1"/>
    <property type="molecule type" value="Genomic_DNA"/>
</dbReference>
<feature type="binding site" evidence="8">
    <location>
        <position position="163"/>
    </location>
    <ligand>
        <name>Na(+)</name>
        <dbReference type="ChEBI" id="CHEBI:29101"/>
    </ligand>
</feature>
<evidence type="ECO:0000256" key="5">
    <source>
        <dbReference type="ARBA" id="ARBA00022723"/>
    </source>
</evidence>
<comment type="subcellular location">
    <subcellularLocation>
        <location evidence="1 8">Cytoplasm</location>
    </subcellularLocation>
</comment>
<dbReference type="GO" id="GO:0046872">
    <property type="term" value="F:metal ion binding"/>
    <property type="evidence" value="ECO:0007669"/>
    <property type="project" value="UniProtKB-KW"/>
</dbReference>
<dbReference type="OrthoDB" id="9804884at2"/>
<organism evidence="9 10">
    <name type="scientific">Capsulimonas corticalis</name>
    <dbReference type="NCBI Taxonomy" id="2219043"/>
    <lineage>
        <taxon>Bacteria</taxon>
        <taxon>Bacillati</taxon>
        <taxon>Armatimonadota</taxon>
        <taxon>Armatimonadia</taxon>
        <taxon>Capsulimonadales</taxon>
        <taxon>Capsulimonadaceae</taxon>
        <taxon>Capsulimonas</taxon>
    </lineage>
</organism>